<dbReference type="Pfam" id="PF00465">
    <property type="entry name" value="Fe-ADH"/>
    <property type="match status" value="1"/>
</dbReference>
<dbReference type="Proteomes" id="UP001596020">
    <property type="component" value="Unassembled WGS sequence"/>
</dbReference>
<dbReference type="SUPFAM" id="SSF56796">
    <property type="entry name" value="Dehydroquinate synthase-like"/>
    <property type="match status" value="1"/>
</dbReference>
<dbReference type="InterPro" id="IPR056798">
    <property type="entry name" value="ADH_Fe_C"/>
</dbReference>
<dbReference type="PANTHER" id="PTHR11496:SF83">
    <property type="entry name" value="HYDROXYACID-OXOACID TRANSHYDROGENASE, MITOCHONDRIAL"/>
    <property type="match status" value="1"/>
</dbReference>
<dbReference type="Gene3D" id="3.40.50.1970">
    <property type="match status" value="1"/>
</dbReference>
<feature type="domain" description="Alcohol dehydrogenase iron-type/glycerol dehydrogenase GldA" evidence="2">
    <location>
        <begin position="14"/>
        <end position="165"/>
    </location>
</feature>
<evidence type="ECO:0000259" key="3">
    <source>
        <dbReference type="Pfam" id="PF25137"/>
    </source>
</evidence>
<dbReference type="EMBL" id="JBHSGO010000034">
    <property type="protein sequence ID" value="MFC4665340.1"/>
    <property type="molecule type" value="Genomic_DNA"/>
</dbReference>
<keyword evidence="5" id="KW-1185">Reference proteome</keyword>
<protein>
    <submittedName>
        <fullName evidence="4">4-hydroxybutyrate dehydrogenase</fullName>
    </submittedName>
</protein>
<dbReference type="InterPro" id="IPR001670">
    <property type="entry name" value="ADH_Fe/GldA"/>
</dbReference>
<evidence type="ECO:0000256" key="1">
    <source>
        <dbReference type="ARBA" id="ARBA00023002"/>
    </source>
</evidence>
<dbReference type="CDD" id="cd14860">
    <property type="entry name" value="4HBD_NAD"/>
    <property type="match status" value="1"/>
</dbReference>
<dbReference type="PANTHER" id="PTHR11496">
    <property type="entry name" value="ALCOHOL DEHYDROGENASE"/>
    <property type="match status" value="1"/>
</dbReference>
<dbReference type="RefSeq" id="WP_380077371.1">
    <property type="nucleotide sequence ID" value="NZ_JBHSGO010000034.1"/>
</dbReference>
<sequence length="372" mass="41498">MQLFKLGSVIHSFDSFADFAQEFKLGERDLVITNDFLFKPFMEKLNLPCKFIMQEKYGLGEPNDEMMNAILRDTKGTEFDRVIAVGGGTVIDISKLFVLKGLGDNVLPAFDHEIPLIKEKKLVIIPTTSGTGSEVTNISIAEIKSRHTKMGLADDAILADDAVIIPEFLRGLPFRFWAASSIDALIHAVESYVSPKANMYTRMCSCTAMDTILDVFKGVATYGEEYRYERLGDMLMAANIAGIAFGNAGVGAVHALSYPLGGNYHVPHGESNYQFFTTVFKAYLAKKPQGSIQEVNKRIANALQCTEDNVYECLDALLGKLIQKKPLREYGMKEEEVRGFAESVMVTQQRLLKNNYVDLTVDEIEAIYRSLY</sequence>
<comment type="caution">
    <text evidence="4">The sequence shown here is derived from an EMBL/GenBank/DDBJ whole genome shotgun (WGS) entry which is preliminary data.</text>
</comment>
<dbReference type="Pfam" id="PF25137">
    <property type="entry name" value="ADH_Fe_C"/>
    <property type="match status" value="1"/>
</dbReference>
<proteinExistence type="predicted"/>
<gene>
    <name evidence="4" type="ORF">ACFO3G_01720</name>
</gene>
<dbReference type="InterPro" id="IPR039697">
    <property type="entry name" value="Alcohol_dehydrogenase_Fe"/>
</dbReference>
<feature type="domain" description="Fe-containing alcohol dehydrogenase-like C-terminal" evidence="3">
    <location>
        <begin position="178"/>
        <end position="372"/>
    </location>
</feature>
<accession>A0ABV9K5C5</accession>
<keyword evidence="1" id="KW-0560">Oxidoreductase</keyword>
<evidence type="ECO:0000313" key="5">
    <source>
        <dbReference type="Proteomes" id="UP001596020"/>
    </source>
</evidence>
<dbReference type="Gene3D" id="1.20.1090.10">
    <property type="entry name" value="Dehydroquinate synthase-like - alpha domain"/>
    <property type="match status" value="1"/>
</dbReference>
<reference evidence="5" key="1">
    <citation type="journal article" date="2019" name="Int. J. Syst. Evol. Microbiol.">
        <title>The Global Catalogue of Microorganisms (GCM) 10K type strain sequencing project: providing services to taxonomists for standard genome sequencing and annotation.</title>
        <authorList>
            <consortium name="The Broad Institute Genomics Platform"/>
            <consortium name="The Broad Institute Genome Sequencing Center for Infectious Disease"/>
            <person name="Wu L."/>
            <person name="Ma J."/>
        </authorList>
    </citation>
    <scope>NUCLEOTIDE SEQUENCE [LARGE SCALE GENOMIC DNA]</scope>
    <source>
        <strain evidence="5">CGMCC 4.7357</strain>
    </source>
</reference>
<organism evidence="4 5">
    <name type="scientific">Falsiporphyromonas endometrii</name>
    <dbReference type="NCBI Taxonomy" id="1387297"/>
    <lineage>
        <taxon>Bacteria</taxon>
        <taxon>Pseudomonadati</taxon>
        <taxon>Bacteroidota</taxon>
        <taxon>Bacteroidia</taxon>
        <taxon>Bacteroidales</taxon>
        <taxon>Porphyromonadaceae</taxon>
        <taxon>Falsiporphyromonas</taxon>
    </lineage>
</organism>
<evidence type="ECO:0000259" key="2">
    <source>
        <dbReference type="Pfam" id="PF00465"/>
    </source>
</evidence>
<evidence type="ECO:0000313" key="4">
    <source>
        <dbReference type="EMBL" id="MFC4665340.1"/>
    </source>
</evidence>
<name>A0ABV9K5C5_9PORP</name>